<name>A0A7J8ZJ71_9ROSI</name>
<sequence length="18" mass="2091">MPRLQARFTTSDQEVQAL</sequence>
<keyword evidence="2" id="KW-1185">Reference proteome</keyword>
<evidence type="ECO:0000313" key="2">
    <source>
        <dbReference type="Proteomes" id="UP000593574"/>
    </source>
</evidence>
<organism evidence="1 2">
    <name type="scientific">Gossypium laxum</name>
    <dbReference type="NCBI Taxonomy" id="34288"/>
    <lineage>
        <taxon>Eukaryota</taxon>
        <taxon>Viridiplantae</taxon>
        <taxon>Streptophyta</taxon>
        <taxon>Embryophyta</taxon>
        <taxon>Tracheophyta</taxon>
        <taxon>Spermatophyta</taxon>
        <taxon>Magnoliopsida</taxon>
        <taxon>eudicotyledons</taxon>
        <taxon>Gunneridae</taxon>
        <taxon>Pentapetalae</taxon>
        <taxon>rosids</taxon>
        <taxon>malvids</taxon>
        <taxon>Malvales</taxon>
        <taxon>Malvaceae</taxon>
        <taxon>Malvoideae</taxon>
        <taxon>Gossypium</taxon>
    </lineage>
</organism>
<reference evidence="1 2" key="1">
    <citation type="journal article" date="2019" name="Genome Biol. Evol.">
        <title>Insights into the evolution of the New World diploid cottons (Gossypium, subgenus Houzingenia) based on genome sequencing.</title>
        <authorList>
            <person name="Grover C.E."/>
            <person name="Arick M.A. 2nd"/>
            <person name="Thrash A."/>
            <person name="Conover J.L."/>
            <person name="Sanders W.S."/>
            <person name="Peterson D.G."/>
            <person name="Frelichowski J.E."/>
            <person name="Scheffler J.A."/>
            <person name="Scheffler B.E."/>
            <person name="Wendel J.F."/>
        </authorList>
    </citation>
    <scope>NUCLEOTIDE SEQUENCE [LARGE SCALE GENOMIC DNA]</scope>
    <source>
        <strain evidence="1">4</strain>
        <tissue evidence="1">Leaf</tissue>
    </source>
</reference>
<proteinExistence type="predicted"/>
<dbReference type="Proteomes" id="UP000593574">
    <property type="component" value="Unassembled WGS sequence"/>
</dbReference>
<dbReference type="EMBL" id="JABEZV010000005">
    <property type="protein sequence ID" value="MBA0711841.1"/>
    <property type="molecule type" value="Genomic_DNA"/>
</dbReference>
<accession>A0A7J8ZJ71</accession>
<gene>
    <name evidence="1" type="ORF">Golax_010985</name>
</gene>
<dbReference type="AlphaFoldDB" id="A0A7J8ZJ71"/>
<evidence type="ECO:0000313" key="1">
    <source>
        <dbReference type="EMBL" id="MBA0711841.1"/>
    </source>
</evidence>
<protein>
    <submittedName>
        <fullName evidence="1">Uncharacterized protein</fullName>
    </submittedName>
</protein>
<comment type="caution">
    <text evidence="1">The sequence shown here is derived from an EMBL/GenBank/DDBJ whole genome shotgun (WGS) entry which is preliminary data.</text>
</comment>